<protein>
    <submittedName>
        <fullName evidence="3">Hydrolase</fullName>
    </submittedName>
</protein>
<comment type="caution">
    <text evidence="3">The sequence shown here is derived from an EMBL/GenBank/DDBJ whole genome shotgun (WGS) entry which is preliminary data.</text>
</comment>
<dbReference type="EMBL" id="BMFS01000010">
    <property type="protein sequence ID" value="GGH04546.1"/>
    <property type="molecule type" value="Genomic_DNA"/>
</dbReference>
<organism evidence="3 4">
    <name type="scientific">Glycocaulis albus</name>
    <dbReference type="NCBI Taxonomy" id="1382801"/>
    <lineage>
        <taxon>Bacteria</taxon>
        <taxon>Pseudomonadati</taxon>
        <taxon>Pseudomonadota</taxon>
        <taxon>Alphaproteobacteria</taxon>
        <taxon>Maricaulales</taxon>
        <taxon>Maricaulaceae</taxon>
        <taxon>Glycocaulis</taxon>
    </lineage>
</organism>
<accession>A0ABQ1XVG1</accession>
<dbReference type="RefSeq" id="WP_188452572.1">
    <property type="nucleotide sequence ID" value="NZ_BMFS01000010.1"/>
</dbReference>
<keyword evidence="4" id="KW-1185">Reference proteome</keyword>
<keyword evidence="3" id="KW-0378">Hydrolase</keyword>
<dbReference type="GO" id="GO:0016787">
    <property type="term" value="F:hydrolase activity"/>
    <property type="evidence" value="ECO:0007669"/>
    <property type="project" value="UniProtKB-KW"/>
</dbReference>
<feature type="chain" id="PRO_5045438682" evidence="1">
    <location>
        <begin position="18"/>
        <end position="300"/>
    </location>
</feature>
<sequence length="300" mass="32239">MKWVMAGLSALSLAACDAGSPTPSAGPAEGVRIASWNIEHLAAENGHGCAPRDDEGYARVAAVIDDIDADIWLLQEVENEVALARVFNPDEWTFHIEARPAGAADDYPLCRGRYDGTRLTMQATAIAVRNGIEHQPLPALQALDVEGNDRLRWGVAITLPGETPTDIMSVHLKSGCFSGSDASACPVLLDQVPVLESWIDERSAAGRAVIVGGDFNRRLETDGDAVWLDLNDGNPAPLAIAGAGIGPRCNPRYREFIDFIVFNEAAGRSKVEGSFFETTFSGPRDTHPSDHCPIGAVFRY</sequence>
<evidence type="ECO:0000259" key="2">
    <source>
        <dbReference type="Pfam" id="PF03372"/>
    </source>
</evidence>
<feature type="signal peptide" evidence="1">
    <location>
        <begin position="1"/>
        <end position="17"/>
    </location>
</feature>
<evidence type="ECO:0000313" key="4">
    <source>
        <dbReference type="Proteomes" id="UP000648722"/>
    </source>
</evidence>
<dbReference type="SUPFAM" id="SSF56219">
    <property type="entry name" value="DNase I-like"/>
    <property type="match status" value="1"/>
</dbReference>
<dbReference type="Pfam" id="PF03372">
    <property type="entry name" value="Exo_endo_phos"/>
    <property type="match status" value="1"/>
</dbReference>
<dbReference type="InterPro" id="IPR036691">
    <property type="entry name" value="Endo/exonu/phosph_ase_sf"/>
</dbReference>
<evidence type="ECO:0000313" key="3">
    <source>
        <dbReference type="EMBL" id="GGH04546.1"/>
    </source>
</evidence>
<keyword evidence="1" id="KW-0732">Signal</keyword>
<dbReference type="PROSITE" id="PS51257">
    <property type="entry name" value="PROKAR_LIPOPROTEIN"/>
    <property type="match status" value="1"/>
</dbReference>
<dbReference type="Gene3D" id="3.60.10.10">
    <property type="entry name" value="Endonuclease/exonuclease/phosphatase"/>
    <property type="match status" value="1"/>
</dbReference>
<reference evidence="4" key="1">
    <citation type="journal article" date="2019" name="Int. J. Syst. Evol. Microbiol.">
        <title>The Global Catalogue of Microorganisms (GCM) 10K type strain sequencing project: providing services to taxonomists for standard genome sequencing and annotation.</title>
        <authorList>
            <consortium name="The Broad Institute Genomics Platform"/>
            <consortium name="The Broad Institute Genome Sequencing Center for Infectious Disease"/>
            <person name="Wu L."/>
            <person name="Ma J."/>
        </authorList>
    </citation>
    <scope>NUCLEOTIDE SEQUENCE [LARGE SCALE GENOMIC DNA]</scope>
    <source>
        <strain evidence="4">CGMCC 1.12766</strain>
    </source>
</reference>
<dbReference type="InterPro" id="IPR005135">
    <property type="entry name" value="Endo/exonuclease/phosphatase"/>
</dbReference>
<gene>
    <name evidence="3" type="ORF">GCM10007420_21270</name>
</gene>
<evidence type="ECO:0000256" key="1">
    <source>
        <dbReference type="SAM" id="SignalP"/>
    </source>
</evidence>
<dbReference type="Proteomes" id="UP000648722">
    <property type="component" value="Unassembled WGS sequence"/>
</dbReference>
<feature type="domain" description="Endonuclease/exonuclease/phosphatase" evidence="2">
    <location>
        <begin position="34"/>
        <end position="291"/>
    </location>
</feature>
<proteinExistence type="predicted"/>
<name>A0ABQ1XVG1_9PROT</name>